<protein>
    <submittedName>
        <fullName evidence="1">Immunity protein 26</fullName>
    </submittedName>
</protein>
<dbReference type="OrthoDB" id="2218486at2"/>
<evidence type="ECO:0000313" key="1">
    <source>
        <dbReference type="EMBL" id="SET55899.1"/>
    </source>
</evidence>
<dbReference type="STRING" id="29364.SAMN04487772_13013"/>
<dbReference type="Proteomes" id="UP000199800">
    <property type="component" value="Unassembled WGS sequence"/>
</dbReference>
<organism evidence="1 2">
    <name type="scientific">[Clostridium] polysaccharolyticum</name>
    <dbReference type="NCBI Taxonomy" id="29364"/>
    <lineage>
        <taxon>Bacteria</taxon>
        <taxon>Bacillati</taxon>
        <taxon>Bacillota</taxon>
        <taxon>Clostridia</taxon>
        <taxon>Lachnospirales</taxon>
        <taxon>Lachnospiraceae</taxon>
    </lineage>
</organism>
<dbReference type="AlphaFoldDB" id="A0A1I0FD80"/>
<dbReference type="RefSeq" id="WP_092478787.1">
    <property type="nucleotide sequence ID" value="NZ_FOHN01000030.1"/>
</dbReference>
<dbReference type="Pfam" id="PF15428">
    <property type="entry name" value="Imm26"/>
    <property type="match status" value="1"/>
</dbReference>
<gene>
    <name evidence="1" type="ORF">SAMN04487772_13013</name>
</gene>
<evidence type="ECO:0000313" key="2">
    <source>
        <dbReference type="Proteomes" id="UP000199800"/>
    </source>
</evidence>
<dbReference type="EMBL" id="FOHN01000030">
    <property type="protein sequence ID" value="SET55899.1"/>
    <property type="molecule type" value="Genomic_DNA"/>
</dbReference>
<dbReference type="InterPro" id="IPR029278">
    <property type="entry name" value="Imm26"/>
</dbReference>
<keyword evidence="2" id="KW-1185">Reference proteome</keyword>
<reference evidence="1 2" key="1">
    <citation type="submission" date="2016-10" db="EMBL/GenBank/DDBJ databases">
        <authorList>
            <person name="de Groot N.N."/>
        </authorList>
    </citation>
    <scope>NUCLEOTIDE SEQUENCE [LARGE SCALE GENOMIC DNA]</scope>
    <source>
        <strain evidence="1 2">DSM 1801</strain>
    </source>
</reference>
<sequence>MIDLKDINNNIISNRWEERYKKQPKEIKEKLDKLDNADIADYQLKVIKRKRAYPQIGDIFKINPKDEIFYYGIVVNNHISNINGDEQLLIMIFQKDVEIRESIKKGVRNEDLLLPPQIVGKEYWTRGYFYNIDHYDEIFHMDNYGFYCIFDRKFFDEYGNELSTEPELLGTYGVDTIYGIAMEMNQEMIIAGII</sequence>
<name>A0A1I0FD80_9FIRM</name>
<proteinExistence type="predicted"/>
<accession>A0A1I0FD80</accession>